<organism evidence="8 9">
    <name type="scientific">Ructibacterium gallinarum</name>
    <dbReference type="NCBI Taxonomy" id="2779355"/>
    <lineage>
        <taxon>Bacteria</taxon>
        <taxon>Bacillati</taxon>
        <taxon>Bacillota</taxon>
        <taxon>Clostridia</taxon>
        <taxon>Eubacteriales</taxon>
        <taxon>Oscillospiraceae</taxon>
        <taxon>Ructibacterium</taxon>
    </lineage>
</organism>
<dbReference type="InterPro" id="IPR053924">
    <property type="entry name" value="RecX_HTH_2nd"/>
</dbReference>
<sequence length="154" mass="17659">MEMRQKAMGVAAALLAGRMYTCREIYDRLVRRGYDKELAEQVVEEFVRAGFLNDARYAQCYIADAAALGAKGKTRIRQELRQKGVAAKVIDDAMEEAEADFAGALADYVRQRDLCAAVHSRKDLEKLKARLLRRGYFMKEINRCLEEYSFNFDE</sequence>
<comment type="function">
    <text evidence="5">Modulates RecA activity.</text>
</comment>
<comment type="similarity">
    <text evidence="2 5">Belongs to the RecX family.</text>
</comment>
<protein>
    <recommendedName>
        <fullName evidence="3 5">Regulatory protein RecX</fullName>
    </recommendedName>
</protein>
<dbReference type="GO" id="GO:0006282">
    <property type="term" value="P:regulation of DNA repair"/>
    <property type="evidence" value="ECO:0007669"/>
    <property type="project" value="UniProtKB-UniRule"/>
</dbReference>
<feature type="domain" description="RecX second three-helical" evidence="6">
    <location>
        <begin position="53"/>
        <end position="94"/>
    </location>
</feature>
<dbReference type="GO" id="GO:0005737">
    <property type="term" value="C:cytoplasm"/>
    <property type="evidence" value="ECO:0007669"/>
    <property type="project" value="UniProtKB-SubCell"/>
</dbReference>
<evidence type="ECO:0000256" key="3">
    <source>
        <dbReference type="ARBA" id="ARBA00018111"/>
    </source>
</evidence>
<dbReference type="Proteomes" id="UP000806542">
    <property type="component" value="Unassembled WGS sequence"/>
</dbReference>
<dbReference type="PANTHER" id="PTHR33602">
    <property type="entry name" value="REGULATORY PROTEIN RECX FAMILY PROTEIN"/>
    <property type="match status" value="1"/>
</dbReference>
<comment type="subcellular location">
    <subcellularLocation>
        <location evidence="1 5">Cytoplasm</location>
    </subcellularLocation>
</comment>
<dbReference type="Pfam" id="PF02631">
    <property type="entry name" value="RecX_HTH2"/>
    <property type="match status" value="1"/>
</dbReference>
<dbReference type="InterPro" id="IPR003783">
    <property type="entry name" value="Regulatory_RecX"/>
</dbReference>
<dbReference type="RefSeq" id="WP_226391597.1">
    <property type="nucleotide sequence ID" value="NZ_JADCKB010000001.1"/>
</dbReference>
<evidence type="ECO:0000259" key="6">
    <source>
        <dbReference type="Pfam" id="PF02631"/>
    </source>
</evidence>
<dbReference type="InterPro" id="IPR036388">
    <property type="entry name" value="WH-like_DNA-bd_sf"/>
</dbReference>
<evidence type="ECO:0000313" key="9">
    <source>
        <dbReference type="Proteomes" id="UP000806542"/>
    </source>
</evidence>
<dbReference type="PANTHER" id="PTHR33602:SF1">
    <property type="entry name" value="REGULATORY PROTEIN RECX FAMILY PROTEIN"/>
    <property type="match status" value="1"/>
</dbReference>
<name>A0A9D5LWL3_9FIRM</name>
<comment type="caution">
    <text evidence="8">The sequence shown here is derived from an EMBL/GenBank/DDBJ whole genome shotgun (WGS) entry which is preliminary data.</text>
</comment>
<keyword evidence="9" id="KW-1185">Reference proteome</keyword>
<dbReference type="AlphaFoldDB" id="A0A9D5LWL3"/>
<accession>A0A9D5LWL3</accession>
<dbReference type="EMBL" id="JADCKB010000001">
    <property type="protein sequence ID" value="MBE5039046.1"/>
    <property type="molecule type" value="Genomic_DNA"/>
</dbReference>
<evidence type="ECO:0000256" key="4">
    <source>
        <dbReference type="ARBA" id="ARBA00022490"/>
    </source>
</evidence>
<dbReference type="Pfam" id="PF21982">
    <property type="entry name" value="RecX_HTH1"/>
    <property type="match status" value="1"/>
</dbReference>
<evidence type="ECO:0000256" key="2">
    <source>
        <dbReference type="ARBA" id="ARBA00009695"/>
    </source>
</evidence>
<evidence type="ECO:0000256" key="5">
    <source>
        <dbReference type="HAMAP-Rule" id="MF_01114"/>
    </source>
</evidence>
<reference evidence="8" key="1">
    <citation type="submission" date="2020-10" db="EMBL/GenBank/DDBJ databases">
        <title>ChiBAC.</title>
        <authorList>
            <person name="Zenner C."/>
            <person name="Hitch T.C.A."/>
            <person name="Clavel T."/>
        </authorList>
    </citation>
    <scope>NUCLEOTIDE SEQUENCE</scope>
    <source>
        <strain evidence="8">DSM 107454</strain>
    </source>
</reference>
<gene>
    <name evidence="5" type="primary">recX</name>
    <name evidence="8" type="ORF">INF28_01000</name>
</gene>
<evidence type="ECO:0000259" key="7">
    <source>
        <dbReference type="Pfam" id="PF21982"/>
    </source>
</evidence>
<evidence type="ECO:0000313" key="8">
    <source>
        <dbReference type="EMBL" id="MBE5039046.1"/>
    </source>
</evidence>
<keyword evidence="4 5" id="KW-0963">Cytoplasm</keyword>
<feature type="domain" description="RecX first three-helical" evidence="7">
    <location>
        <begin position="7"/>
        <end position="45"/>
    </location>
</feature>
<dbReference type="InterPro" id="IPR053926">
    <property type="entry name" value="RecX_HTH_1st"/>
</dbReference>
<dbReference type="HAMAP" id="MF_01114">
    <property type="entry name" value="RecX"/>
    <property type="match status" value="1"/>
</dbReference>
<dbReference type="Gene3D" id="1.10.10.10">
    <property type="entry name" value="Winged helix-like DNA-binding domain superfamily/Winged helix DNA-binding domain"/>
    <property type="match status" value="2"/>
</dbReference>
<evidence type="ECO:0000256" key="1">
    <source>
        <dbReference type="ARBA" id="ARBA00004496"/>
    </source>
</evidence>
<proteinExistence type="inferred from homology"/>